<reference evidence="1" key="1">
    <citation type="submission" date="2022-06" db="EMBL/GenBank/DDBJ databases">
        <title>Phylogenomic reconstructions and comparative analyses of Kickxellomycotina fungi.</title>
        <authorList>
            <person name="Reynolds N.K."/>
            <person name="Stajich J.E."/>
            <person name="Barry K."/>
            <person name="Grigoriev I.V."/>
            <person name="Crous P."/>
            <person name="Smith M.E."/>
        </authorList>
    </citation>
    <scope>NUCLEOTIDE SEQUENCE</scope>
    <source>
        <strain evidence="1">RSA 2271</strain>
    </source>
</reference>
<organism evidence="1 2">
    <name type="scientific">Spiromyces aspiralis</name>
    <dbReference type="NCBI Taxonomy" id="68401"/>
    <lineage>
        <taxon>Eukaryota</taxon>
        <taxon>Fungi</taxon>
        <taxon>Fungi incertae sedis</taxon>
        <taxon>Zoopagomycota</taxon>
        <taxon>Kickxellomycotina</taxon>
        <taxon>Kickxellomycetes</taxon>
        <taxon>Kickxellales</taxon>
        <taxon>Kickxellaceae</taxon>
        <taxon>Spiromyces</taxon>
    </lineage>
</organism>
<evidence type="ECO:0000313" key="1">
    <source>
        <dbReference type="EMBL" id="KAJ1672511.1"/>
    </source>
</evidence>
<dbReference type="EMBL" id="JAMZIH010008268">
    <property type="protein sequence ID" value="KAJ1672511.1"/>
    <property type="molecule type" value="Genomic_DNA"/>
</dbReference>
<gene>
    <name evidence="1" type="ORF">EV182_007037</name>
</gene>
<dbReference type="Proteomes" id="UP001145114">
    <property type="component" value="Unassembled WGS sequence"/>
</dbReference>
<proteinExistence type="predicted"/>
<accession>A0ACC1HA84</accession>
<comment type="caution">
    <text evidence="1">The sequence shown here is derived from an EMBL/GenBank/DDBJ whole genome shotgun (WGS) entry which is preliminary data.</text>
</comment>
<sequence>MPPNSFGSYFAYNLQQSAPADSPGRRGGHRHYVRCHADGEGSDRREPPPDPGARPEEVPGVKKYAVPTPPLGLLSISRPGYLSSTMTWENTFQDEAQSIIRLLGNLGIHSVGIVAHGVAAPVALELASLPLFRDRVKSLAMIDPVIMPTRIQIQAMRTQSALWPEWLRTWVAYKTYARNVHDKAFLQGISELAGPAAASEILDDPFLAELYSGVGVFFTSYNARRTGIRADVEKLHQLVHDSDKRRRWSTVSAPILCITTSRTRSEAERGEFSKDTLIREELNKASLMLTQSKV</sequence>
<feature type="non-terminal residue" evidence="1">
    <location>
        <position position="294"/>
    </location>
</feature>
<evidence type="ECO:0000313" key="2">
    <source>
        <dbReference type="Proteomes" id="UP001145114"/>
    </source>
</evidence>
<keyword evidence="2" id="KW-1185">Reference proteome</keyword>
<name>A0ACC1HA84_9FUNG</name>
<protein>
    <submittedName>
        <fullName evidence="1">Uncharacterized protein</fullName>
    </submittedName>
</protein>